<dbReference type="NCBIfam" id="NF001299">
    <property type="entry name" value="PRK00241.1"/>
    <property type="match status" value="1"/>
</dbReference>
<evidence type="ECO:0000256" key="4">
    <source>
        <dbReference type="ARBA" id="ARBA00022842"/>
    </source>
</evidence>
<keyword evidence="3 6" id="KW-0378">Hydrolase</keyword>
<dbReference type="GO" id="GO:0016787">
    <property type="term" value="F:hydrolase activity"/>
    <property type="evidence" value="ECO:0007669"/>
    <property type="project" value="UniProtKB-KW"/>
</dbReference>
<evidence type="ECO:0000313" key="7">
    <source>
        <dbReference type="Proteomes" id="UP001197214"/>
    </source>
</evidence>
<comment type="cofactor">
    <cofactor evidence="1">
        <name>Mg(2+)</name>
        <dbReference type="ChEBI" id="CHEBI:18420"/>
    </cofactor>
</comment>
<dbReference type="Pfam" id="PF09297">
    <property type="entry name" value="Zn_ribbon_NUD"/>
    <property type="match status" value="1"/>
</dbReference>
<dbReference type="InterPro" id="IPR015376">
    <property type="entry name" value="Znr_NADH_PPase"/>
</dbReference>
<dbReference type="PANTHER" id="PTHR42904">
    <property type="entry name" value="NUDIX HYDROLASE, NUDC SUBFAMILY"/>
    <property type="match status" value="1"/>
</dbReference>
<evidence type="ECO:0000256" key="2">
    <source>
        <dbReference type="ARBA" id="ARBA00022723"/>
    </source>
</evidence>
<dbReference type="EC" id="3.6.1.22" evidence="6"/>
<keyword evidence="7" id="KW-1185">Reference proteome</keyword>
<reference evidence="6 7" key="1">
    <citation type="submission" date="2021-07" db="EMBL/GenBank/DDBJ databases">
        <title>Stakelama flava sp. nov., a novel endophytic bacterium isolated from branch of Kandelia candel.</title>
        <authorList>
            <person name="Tuo L."/>
        </authorList>
    </citation>
    <scope>NUCLEOTIDE SEQUENCE [LARGE SCALE GENOMIC DNA]</scope>
    <source>
        <strain evidence="6 7">CBK3Z-3</strain>
    </source>
</reference>
<dbReference type="CDD" id="cd03429">
    <property type="entry name" value="NUDIX_NADH_pyrophosphatase_Nudt13"/>
    <property type="match status" value="1"/>
</dbReference>
<dbReference type="Proteomes" id="UP001197214">
    <property type="component" value="Unassembled WGS sequence"/>
</dbReference>
<feature type="domain" description="Nudix hydrolase" evidence="5">
    <location>
        <begin position="151"/>
        <end position="275"/>
    </location>
</feature>
<evidence type="ECO:0000256" key="1">
    <source>
        <dbReference type="ARBA" id="ARBA00001946"/>
    </source>
</evidence>
<dbReference type="RefSeq" id="WP_219237290.1">
    <property type="nucleotide sequence ID" value="NZ_JAHWZX010000003.1"/>
</dbReference>
<organism evidence="6 7">
    <name type="scientific">Stakelama flava</name>
    <dbReference type="NCBI Taxonomy" id="2860338"/>
    <lineage>
        <taxon>Bacteria</taxon>
        <taxon>Pseudomonadati</taxon>
        <taxon>Pseudomonadota</taxon>
        <taxon>Alphaproteobacteria</taxon>
        <taxon>Sphingomonadales</taxon>
        <taxon>Sphingomonadaceae</taxon>
        <taxon>Stakelama</taxon>
    </lineage>
</organism>
<dbReference type="EMBL" id="JAHWZX010000003">
    <property type="protein sequence ID" value="MBW4330187.1"/>
    <property type="molecule type" value="Genomic_DNA"/>
</dbReference>
<dbReference type="InterPro" id="IPR050241">
    <property type="entry name" value="NAD-cap_RNA_hydrolase_NudC"/>
</dbReference>
<dbReference type="InterPro" id="IPR000086">
    <property type="entry name" value="NUDIX_hydrolase_dom"/>
</dbReference>
<proteinExistence type="predicted"/>
<dbReference type="InterPro" id="IPR020084">
    <property type="entry name" value="NUDIX_hydrolase_CS"/>
</dbReference>
<dbReference type="Pfam" id="PF00293">
    <property type="entry name" value="NUDIX"/>
    <property type="match status" value="1"/>
</dbReference>
<evidence type="ECO:0000259" key="5">
    <source>
        <dbReference type="PROSITE" id="PS51462"/>
    </source>
</evidence>
<keyword evidence="2" id="KW-0479">Metal-binding</keyword>
<name>A0ABS6XIZ4_9SPHN</name>
<evidence type="ECO:0000313" key="6">
    <source>
        <dbReference type="EMBL" id="MBW4330187.1"/>
    </source>
</evidence>
<dbReference type="InterPro" id="IPR049734">
    <property type="entry name" value="NudC-like_C"/>
</dbReference>
<gene>
    <name evidence="6" type="primary">nudC</name>
    <name evidence="6" type="ORF">KY084_04770</name>
</gene>
<dbReference type="PROSITE" id="PS51462">
    <property type="entry name" value="NUDIX"/>
    <property type="match status" value="1"/>
</dbReference>
<dbReference type="PANTHER" id="PTHR42904:SF6">
    <property type="entry name" value="NAD-CAPPED RNA HYDROLASE NUDT12"/>
    <property type="match status" value="1"/>
</dbReference>
<accession>A0ABS6XIZ4</accession>
<dbReference type="PROSITE" id="PS00893">
    <property type="entry name" value="NUDIX_BOX"/>
    <property type="match status" value="1"/>
</dbReference>
<protein>
    <submittedName>
        <fullName evidence="6">NAD(+) diphosphatase</fullName>
        <ecNumber evidence="6">3.6.1.22</ecNumber>
    </submittedName>
</protein>
<keyword evidence="4" id="KW-0460">Magnesium</keyword>
<evidence type="ECO:0000256" key="3">
    <source>
        <dbReference type="ARBA" id="ARBA00022801"/>
    </source>
</evidence>
<comment type="caution">
    <text evidence="6">The sequence shown here is derived from an EMBL/GenBank/DDBJ whole genome shotgun (WGS) entry which is preliminary data.</text>
</comment>
<sequence length="292" mass="31310">MIAPGLTGGQLDRADPVRTDPEAIAAALRDPHARLLRLDGLAPVTDAAGGLQWRPLSDAGEEEALVLLGFDGDVPHFVAVPPRSVPGGGMADVAQRIATLPREDAAHYAAARSLVAWHMRHRFCSVCGGATDMIRAGWARKCTACAAEHFPRTDPVVIMIAEHDGRALLGRQAAWPQGRWSALAGFLEVGESIEEAVVRETHEEAGIHVGAVRYVASQPWPFPSSLMIACIAEAKDDAITVDTNELEDARWFTREQVAAALAGGADAAFLPPPRHAIAHTLLSVWLERQGER</sequence>